<feature type="transmembrane region" description="Helical" evidence="7">
    <location>
        <begin position="169"/>
        <end position="189"/>
    </location>
</feature>
<feature type="transmembrane region" description="Helical" evidence="7">
    <location>
        <begin position="107"/>
        <end position="131"/>
    </location>
</feature>
<keyword evidence="10" id="KW-1185">Reference proteome</keyword>
<dbReference type="RefSeq" id="WP_120170137.1">
    <property type="nucleotide sequence ID" value="NZ_MCIB01000034.1"/>
</dbReference>
<reference evidence="9 10" key="1">
    <citation type="submission" date="2016-08" db="EMBL/GenBank/DDBJ databases">
        <title>Novel Firmicutes and Novel Genomes.</title>
        <authorList>
            <person name="Poppleton D.I."/>
            <person name="Gribaldo S."/>
        </authorList>
    </citation>
    <scope>NUCLEOTIDE SEQUENCE [LARGE SCALE GENOMIC DNA]</scope>
    <source>
        <strain evidence="9 10">CTT3</strain>
    </source>
</reference>
<dbReference type="EMBL" id="MCIB01000034">
    <property type="protein sequence ID" value="RKD30613.1"/>
    <property type="molecule type" value="Genomic_DNA"/>
</dbReference>
<dbReference type="CDD" id="cd17329">
    <property type="entry name" value="MFS_MdtH_MDR_like"/>
    <property type="match status" value="1"/>
</dbReference>
<dbReference type="PROSITE" id="PS50850">
    <property type="entry name" value="MFS"/>
    <property type="match status" value="1"/>
</dbReference>
<gene>
    <name evidence="9" type="ORF">BET03_04550</name>
</gene>
<feature type="transmembrane region" description="Helical" evidence="7">
    <location>
        <begin position="82"/>
        <end position="101"/>
    </location>
</feature>
<keyword evidence="3" id="KW-1003">Cell membrane</keyword>
<dbReference type="Gene3D" id="1.20.1250.20">
    <property type="entry name" value="MFS general substrate transporter like domains"/>
    <property type="match status" value="1"/>
</dbReference>
<comment type="caution">
    <text evidence="9">The sequence shown here is derived from an EMBL/GenBank/DDBJ whole genome shotgun (WGS) entry which is preliminary data.</text>
</comment>
<dbReference type="SUPFAM" id="SSF103473">
    <property type="entry name" value="MFS general substrate transporter"/>
    <property type="match status" value="1"/>
</dbReference>
<evidence type="ECO:0000256" key="1">
    <source>
        <dbReference type="ARBA" id="ARBA00004651"/>
    </source>
</evidence>
<keyword evidence="4 7" id="KW-0812">Transmembrane</keyword>
<feature type="transmembrane region" description="Helical" evidence="7">
    <location>
        <begin position="143"/>
        <end position="163"/>
    </location>
</feature>
<evidence type="ECO:0000256" key="2">
    <source>
        <dbReference type="ARBA" id="ARBA00022448"/>
    </source>
</evidence>
<feature type="transmembrane region" description="Helical" evidence="7">
    <location>
        <begin position="292"/>
        <end position="312"/>
    </location>
</feature>
<feature type="transmembrane region" description="Helical" evidence="7">
    <location>
        <begin position="263"/>
        <end position="285"/>
    </location>
</feature>
<dbReference type="Proteomes" id="UP000284177">
    <property type="component" value="Unassembled WGS sequence"/>
</dbReference>
<sequence length="416" mass="45835">MQLRETFNTYKGLPRSIYVLFFARIINTMGAFVFPFLTFYLTENLGIREEVAGTYVMLSAVSYVPGSIIGGKLSDHFGRKKILVFFQGLAALCFVPCAFLGNSMIVPWLLILAGVFGGAAQPASSAMTADLTTAENRKGAFSLLYLGTNIGFSIGPLIAGFLYNNYLKWIFLGDAFTTLISLILVLIYVEETIPSEKEMEEGKKLKTDERTEEGHLIAVLFKRPSLLAFALVSTIYSFVFAQHHFALPIQLSDIFGEESSKKIFGVLMTTNGAVVVTMTIFLTTLTKKLKPILNIAISGVLCAVGFGMIYFIDKPSLFVLSTAIWTMGEILNVTNSGVYIANHAPMSHRGRFNAVLPIITGAGWALSPRIMGSFIESYGIKQVWIVAFIMGLCGATLMYLLYLVERRREAKKIDAV</sequence>
<feature type="transmembrane region" description="Helical" evidence="7">
    <location>
        <begin position="226"/>
        <end position="243"/>
    </location>
</feature>
<feature type="transmembrane region" description="Helical" evidence="7">
    <location>
        <begin position="383"/>
        <end position="404"/>
    </location>
</feature>
<feature type="transmembrane region" description="Helical" evidence="7">
    <location>
        <begin position="21"/>
        <end position="40"/>
    </location>
</feature>
<dbReference type="OrthoDB" id="9793283at2"/>
<evidence type="ECO:0000256" key="5">
    <source>
        <dbReference type="ARBA" id="ARBA00022989"/>
    </source>
</evidence>
<dbReference type="PANTHER" id="PTHR23517">
    <property type="entry name" value="RESISTANCE PROTEIN MDTM, PUTATIVE-RELATED-RELATED"/>
    <property type="match status" value="1"/>
</dbReference>
<proteinExistence type="predicted"/>
<accession>A0A419SZC1</accession>
<evidence type="ECO:0000259" key="8">
    <source>
        <dbReference type="PROSITE" id="PS50850"/>
    </source>
</evidence>
<dbReference type="InterPro" id="IPR020846">
    <property type="entry name" value="MFS_dom"/>
</dbReference>
<keyword evidence="5 7" id="KW-1133">Transmembrane helix</keyword>
<feature type="transmembrane region" description="Helical" evidence="7">
    <location>
        <begin position="352"/>
        <end position="371"/>
    </location>
</feature>
<keyword evidence="6 7" id="KW-0472">Membrane</keyword>
<evidence type="ECO:0000313" key="9">
    <source>
        <dbReference type="EMBL" id="RKD30613.1"/>
    </source>
</evidence>
<evidence type="ECO:0000313" key="10">
    <source>
        <dbReference type="Proteomes" id="UP000284177"/>
    </source>
</evidence>
<name>A0A419SZC1_9FIRM</name>
<evidence type="ECO:0000256" key="3">
    <source>
        <dbReference type="ARBA" id="ARBA00022475"/>
    </source>
</evidence>
<evidence type="ECO:0000256" key="7">
    <source>
        <dbReference type="SAM" id="Phobius"/>
    </source>
</evidence>
<keyword evidence="2" id="KW-0813">Transport</keyword>
<dbReference type="AlphaFoldDB" id="A0A419SZC1"/>
<dbReference type="InterPro" id="IPR036259">
    <property type="entry name" value="MFS_trans_sf"/>
</dbReference>
<feature type="transmembrane region" description="Helical" evidence="7">
    <location>
        <begin position="52"/>
        <end position="70"/>
    </location>
</feature>
<dbReference type="InterPro" id="IPR011701">
    <property type="entry name" value="MFS"/>
</dbReference>
<feature type="domain" description="Major facilitator superfamily (MFS) profile" evidence="8">
    <location>
        <begin position="16"/>
        <end position="408"/>
    </location>
</feature>
<organism evidence="9 10">
    <name type="scientific">Thermohalobacter berrensis</name>
    <dbReference type="NCBI Taxonomy" id="99594"/>
    <lineage>
        <taxon>Bacteria</taxon>
        <taxon>Bacillati</taxon>
        <taxon>Bacillota</taxon>
        <taxon>Tissierellia</taxon>
        <taxon>Tissierellales</taxon>
        <taxon>Thermohalobacteraceae</taxon>
        <taxon>Thermohalobacter</taxon>
    </lineage>
</organism>
<dbReference type="Pfam" id="PF07690">
    <property type="entry name" value="MFS_1"/>
    <property type="match status" value="1"/>
</dbReference>
<dbReference type="GO" id="GO:0005886">
    <property type="term" value="C:plasma membrane"/>
    <property type="evidence" value="ECO:0007669"/>
    <property type="project" value="UniProtKB-SubCell"/>
</dbReference>
<evidence type="ECO:0000256" key="4">
    <source>
        <dbReference type="ARBA" id="ARBA00022692"/>
    </source>
</evidence>
<dbReference type="PANTHER" id="PTHR23517:SF2">
    <property type="entry name" value="MULTIDRUG RESISTANCE PROTEIN MDTH"/>
    <property type="match status" value="1"/>
</dbReference>
<comment type="subcellular location">
    <subcellularLocation>
        <location evidence="1">Cell membrane</location>
        <topology evidence="1">Multi-pass membrane protein</topology>
    </subcellularLocation>
</comment>
<protein>
    <submittedName>
        <fullName evidence="9">MFS transporter</fullName>
    </submittedName>
</protein>
<evidence type="ECO:0000256" key="6">
    <source>
        <dbReference type="ARBA" id="ARBA00023136"/>
    </source>
</evidence>
<dbReference type="GO" id="GO:0022857">
    <property type="term" value="F:transmembrane transporter activity"/>
    <property type="evidence" value="ECO:0007669"/>
    <property type="project" value="InterPro"/>
</dbReference>
<feature type="transmembrane region" description="Helical" evidence="7">
    <location>
        <begin position="318"/>
        <end position="340"/>
    </location>
</feature>
<dbReference type="InterPro" id="IPR050171">
    <property type="entry name" value="MFS_Transporters"/>
</dbReference>